<dbReference type="PROSITE" id="PS50851">
    <property type="entry name" value="CHEW"/>
    <property type="match status" value="1"/>
</dbReference>
<dbReference type="PANTHER" id="PTHR22617:SF41">
    <property type="entry name" value="CHEMOTAXIS SIGNAL TRANSDUCTION SYSTEM ADAPTOR PROTEIN CHEW"/>
    <property type="match status" value="1"/>
</dbReference>
<dbReference type="EMBL" id="SMGD01000012">
    <property type="protein sequence ID" value="TCK58130.1"/>
    <property type="molecule type" value="Genomic_DNA"/>
</dbReference>
<reference evidence="2 3" key="1">
    <citation type="submission" date="2019-03" db="EMBL/GenBank/DDBJ databases">
        <title>Genomic Encyclopedia of Type Strains, Phase IV (KMG-IV): sequencing the most valuable type-strain genomes for metagenomic binning, comparative biology and taxonomic classification.</title>
        <authorList>
            <person name="Goeker M."/>
        </authorList>
    </citation>
    <scope>NUCLEOTIDE SEQUENCE [LARGE SCALE GENOMIC DNA]</scope>
    <source>
        <strain evidence="2 3">DSM 18577</strain>
    </source>
</reference>
<feature type="domain" description="CheW-like" evidence="1">
    <location>
        <begin position="13"/>
        <end position="157"/>
    </location>
</feature>
<sequence>MSDENQVNDQQNRLQILSFVLGQDSFGTEISCIQEVLEYRKVTAVPRTPDYMLGVINLRGQVVPVVDLRQVFAMPVSQPTIDSCIIIVKIPIEGEETALGILADKVKEVVEFNSSELKVPPRIGNKVDSQFISGMLQHEDEFIILLRLTRVFSSEQLHDVLDPVGDLPIEKVADSAQSS</sequence>
<organism evidence="2 3">
    <name type="scientific">Celerinatantimonas diazotrophica</name>
    <dbReference type="NCBI Taxonomy" id="412034"/>
    <lineage>
        <taxon>Bacteria</taxon>
        <taxon>Pseudomonadati</taxon>
        <taxon>Pseudomonadota</taxon>
        <taxon>Gammaproteobacteria</taxon>
        <taxon>Celerinatantimonadaceae</taxon>
        <taxon>Celerinatantimonas</taxon>
    </lineage>
</organism>
<gene>
    <name evidence="2" type="ORF">EV690_1838</name>
</gene>
<dbReference type="GO" id="GO:0006935">
    <property type="term" value="P:chemotaxis"/>
    <property type="evidence" value="ECO:0007669"/>
    <property type="project" value="InterPro"/>
</dbReference>
<dbReference type="SMART" id="SM00260">
    <property type="entry name" value="CheW"/>
    <property type="match status" value="1"/>
</dbReference>
<accession>A0A4R1K2G6</accession>
<comment type="caution">
    <text evidence="2">The sequence shown here is derived from an EMBL/GenBank/DDBJ whole genome shotgun (WGS) entry which is preliminary data.</text>
</comment>
<dbReference type="InterPro" id="IPR002545">
    <property type="entry name" value="CheW-lke_dom"/>
</dbReference>
<dbReference type="SUPFAM" id="SSF50341">
    <property type="entry name" value="CheW-like"/>
    <property type="match status" value="1"/>
</dbReference>
<dbReference type="InterPro" id="IPR036061">
    <property type="entry name" value="CheW-like_dom_sf"/>
</dbReference>
<protein>
    <submittedName>
        <fullName evidence="2">CheW protein</fullName>
    </submittedName>
</protein>
<dbReference type="Gene3D" id="2.40.50.180">
    <property type="entry name" value="CheA-289, Domain 4"/>
    <property type="match status" value="1"/>
</dbReference>
<dbReference type="GO" id="GO:0005829">
    <property type="term" value="C:cytosol"/>
    <property type="evidence" value="ECO:0007669"/>
    <property type="project" value="TreeGrafter"/>
</dbReference>
<evidence type="ECO:0000313" key="2">
    <source>
        <dbReference type="EMBL" id="TCK58130.1"/>
    </source>
</evidence>
<dbReference type="InterPro" id="IPR039315">
    <property type="entry name" value="CheW"/>
</dbReference>
<dbReference type="PANTHER" id="PTHR22617">
    <property type="entry name" value="CHEMOTAXIS SENSOR HISTIDINE KINASE-RELATED"/>
    <property type="match status" value="1"/>
</dbReference>
<evidence type="ECO:0000259" key="1">
    <source>
        <dbReference type="PROSITE" id="PS50851"/>
    </source>
</evidence>
<dbReference type="OrthoDB" id="9790406at2"/>
<keyword evidence="3" id="KW-1185">Reference proteome</keyword>
<dbReference type="RefSeq" id="WP_131912640.1">
    <property type="nucleotide sequence ID" value="NZ_OU594967.1"/>
</dbReference>
<dbReference type="Gene3D" id="2.30.30.40">
    <property type="entry name" value="SH3 Domains"/>
    <property type="match status" value="1"/>
</dbReference>
<evidence type="ECO:0000313" key="3">
    <source>
        <dbReference type="Proteomes" id="UP000295565"/>
    </source>
</evidence>
<dbReference type="AlphaFoldDB" id="A0A4R1K2G6"/>
<dbReference type="Pfam" id="PF01584">
    <property type="entry name" value="CheW"/>
    <property type="match status" value="1"/>
</dbReference>
<dbReference type="Proteomes" id="UP000295565">
    <property type="component" value="Unassembled WGS sequence"/>
</dbReference>
<proteinExistence type="predicted"/>
<name>A0A4R1K2G6_9GAMM</name>
<dbReference type="GO" id="GO:0007165">
    <property type="term" value="P:signal transduction"/>
    <property type="evidence" value="ECO:0007669"/>
    <property type="project" value="InterPro"/>
</dbReference>